<keyword evidence="5 7" id="KW-0949">S-adenosyl-L-methionine</keyword>
<dbReference type="InterPro" id="IPR020598">
    <property type="entry name" value="rRNA_Ade_methylase_Trfase_N"/>
</dbReference>
<dbReference type="Gene3D" id="3.40.50.150">
    <property type="entry name" value="Vaccinia Virus protein VP39"/>
    <property type="match status" value="1"/>
</dbReference>
<accession>A0A1H0GP14</accession>
<comment type="catalytic activity">
    <reaction evidence="7">
        <text>adenosine(1518)/adenosine(1519) in 16S rRNA + 4 S-adenosyl-L-methionine = N(6)-dimethyladenosine(1518)/N(6)-dimethyladenosine(1519) in 16S rRNA + 4 S-adenosyl-L-homocysteine + 4 H(+)</text>
        <dbReference type="Rhea" id="RHEA:19609"/>
        <dbReference type="Rhea" id="RHEA-COMP:10232"/>
        <dbReference type="Rhea" id="RHEA-COMP:10233"/>
        <dbReference type="ChEBI" id="CHEBI:15378"/>
        <dbReference type="ChEBI" id="CHEBI:57856"/>
        <dbReference type="ChEBI" id="CHEBI:59789"/>
        <dbReference type="ChEBI" id="CHEBI:74411"/>
        <dbReference type="ChEBI" id="CHEBI:74493"/>
        <dbReference type="EC" id="2.1.1.182"/>
    </reaction>
</comment>
<evidence type="ECO:0000256" key="5">
    <source>
        <dbReference type="ARBA" id="ARBA00022691"/>
    </source>
</evidence>
<dbReference type="NCBIfam" id="TIGR00755">
    <property type="entry name" value="ksgA"/>
    <property type="match status" value="1"/>
</dbReference>
<dbReference type="FunFam" id="3.40.50.150:FF:000023">
    <property type="entry name" value="Ribosomal RNA small subunit methyltransferase A"/>
    <property type="match status" value="1"/>
</dbReference>
<evidence type="ECO:0000256" key="4">
    <source>
        <dbReference type="ARBA" id="ARBA00022679"/>
    </source>
</evidence>
<dbReference type="STRING" id="258515.SAMN05192585_1536"/>
<dbReference type="PROSITE" id="PS51689">
    <property type="entry name" value="SAM_RNA_A_N6_MT"/>
    <property type="match status" value="1"/>
</dbReference>
<keyword evidence="6 7" id="KW-0694">RNA-binding</keyword>
<sequence>MQDNLSNISTVKELLHRHGFTFSKALGQNFIVNPGICPKMAELSGAKGIGVIEVGPGIGVLTAELAKIARRVVCVELDTRLLPVLAETLAGYDNVTVINADVLKVDLRALIEKEFAGMEVVVCANLPYYITSPIVMSLLEARLPVKAITVMVQKEAAARLCAKPATRDVGAVTIAVRYYSEPRVLFTVSRGSFMPAPEVDSAVIRLDVHETPPLPVKDEKLFFAVVKAAFGMRRKTISNALTGVRGFTKEQVQAVLASADVPPTHRAEQLTMEQFAAIADGIYSR</sequence>
<feature type="binding site" evidence="7 8">
    <location>
        <position position="55"/>
    </location>
    <ligand>
        <name>S-adenosyl-L-methionine</name>
        <dbReference type="ChEBI" id="CHEBI:59789"/>
    </ligand>
</feature>
<organism evidence="10 11">
    <name type="scientific">Acetanaerobacterium elongatum</name>
    <dbReference type="NCBI Taxonomy" id="258515"/>
    <lineage>
        <taxon>Bacteria</taxon>
        <taxon>Bacillati</taxon>
        <taxon>Bacillota</taxon>
        <taxon>Clostridia</taxon>
        <taxon>Eubacteriales</taxon>
        <taxon>Oscillospiraceae</taxon>
        <taxon>Acetanaerobacterium</taxon>
    </lineage>
</organism>
<dbReference type="InterPro" id="IPR023165">
    <property type="entry name" value="rRNA_Ade_diMease-like_C"/>
</dbReference>
<feature type="binding site" evidence="7 8">
    <location>
        <position position="101"/>
    </location>
    <ligand>
        <name>S-adenosyl-L-methionine</name>
        <dbReference type="ChEBI" id="CHEBI:59789"/>
    </ligand>
</feature>
<keyword evidence="1 7" id="KW-0963">Cytoplasm</keyword>
<keyword evidence="2 7" id="KW-0698">rRNA processing</keyword>
<comment type="similarity">
    <text evidence="7">Belongs to the class I-like SAM-binding methyltransferase superfamily. rRNA adenine N(6)-methyltransferase family. RsmA subfamily.</text>
</comment>
<keyword evidence="4 7" id="KW-0808">Transferase</keyword>
<evidence type="ECO:0000313" key="10">
    <source>
        <dbReference type="EMBL" id="SDO08598.1"/>
    </source>
</evidence>
<feature type="binding site" evidence="7 8">
    <location>
        <position position="31"/>
    </location>
    <ligand>
        <name>S-adenosyl-L-methionine</name>
        <dbReference type="ChEBI" id="CHEBI:59789"/>
    </ligand>
</feature>
<dbReference type="HAMAP" id="MF_00607">
    <property type="entry name" value="16SrRNA_methyltr_A"/>
    <property type="match status" value="1"/>
</dbReference>
<dbReference type="Proteomes" id="UP000199182">
    <property type="component" value="Unassembled WGS sequence"/>
</dbReference>
<evidence type="ECO:0000256" key="3">
    <source>
        <dbReference type="ARBA" id="ARBA00022603"/>
    </source>
</evidence>
<comment type="subcellular location">
    <subcellularLocation>
        <location evidence="7">Cytoplasm</location>
    </subcellularLocation>
</comment>
<dbReference type="InterPro" id="IPR020596">
    <property type="entry name" value="rRNA_Ade_Mease_Trfase_CS"/>
</dbReference>
<feature type="binding site" evidence="7 8">
    <location>
        <position position="125"/>
    </location>
    <ligand>
        <name>S-adenosyl-L-methionine</name>
        <dbReference type="ChEBI" id="CHEBI:59789"/>
    </ligand>
</feature>
<evidence type="ECO:0000256" key="8">
    <source>
        <dbReference type="PROSITE-ProRule" id="PRU01026"/>
    </source>
</evidence>
<dbReference type="GO" id="GO:0052908">
    <property type="term" value="F:16S rRNA (adenine(1518)-N(6)/adenine(1519)-N(6))-dimethyltransferase activity"/>
    <property type="evidence" value="ECO:0007669"/>
    <property type="project" value="UniProtKB-EC"/>
</dbReference>
<dbReference type="InterPro" id="IPR001737">
    <property type="entry name" value="KsgA/Erm"/>
</dbReference>
<evidence type="ECO:0000256" key="1">
    <source>
        <dbReference type="ARBA" id="ARBA00022490"/>
    </source>
</evidence>
<dbReference type="GO" id="GO:0003723">
    <property type="term" value="F:RNA binding"/>
    <property type="evidence" value="ECO:0007669"/>
    <property type="project" value="UniProtKB-UniRule"/>
</dbReference>
<reference evidence="10 11" key="1">
    <citation type="submission" date="2016-10" db="EMBL/GenBank/DDBJ databases">
        <authorList>
            <person name="de Groot N.N."/>
        </authorList>
    </citation>
    <scope>NUCLEOTIDE SEQUENCE [LARGE SCALE GENOMIC DNA]</scope>
    <source>
        <strain evidence="10 11">CGMCC 1.5012</strain>
    </source>
</reference>
<proteinExistence type="inferred from homology"/>
<dbReference type="FunFam" id="1.10.8.100:FF:000001">
    <property type="entry name" value="Ribosomal RNA small subunit methyltransferase A"/>
    <property type="match status" value="1"/>
</dbReference>
<name>A0A1H0GP14_9FIRM</name>
<gene>
    <name evidence="7" type="primary">rsmA</name>
    <name evidence="7" type="synonym">ksgA</name>
    <name evidence="10" type="ORF">SAMN05192585_1536</name>
</gene>
<keyword evidence="3 7" id="KW-0489">Methyltransferase</keyword>
<dbReference type="InterPro" id="IPR029063">
    <property type="entry name" value="SAM-dependent_MTases_sf"/>
</dbReference>
<dbReference type="SUPFAM" id="SSF53335">
    <property type="entry name" value="S-adenosyl-L-methionine-dependent methyltransferases"/>
    <property type="match status" value="1"/>
</dbReference>
<evidence type="ECO:0000259" key="9">
    <source>
        <dbReference type="SMART" id="SM00650"/>
    </source>
</evidence>
<evidence type="ECO:0000256" key="2">
    <source>
        <dbReference type="ARBA" id="ARBA00022552"/>
    </source>
</evidence>
<dbReference type="Pfam" id="PF00398">
    <property type="entry name" value="RrnaAD"/>
    <property type="match status" value="1"/>
</dbReference>
<dbReference type="InterPro" id="IPR011530">
    <property type="entry name" value="rRNA_adenine_dimethylase"/>
</dbReference>
<dbReference type="RefSeq" id="WP_092643471.1">
    <property type="nucleotide sequence ID" value="NZ_FNID01000053.1"/>
</dbReference>
<dbReference type="GO" id="GO:0005829">
    <property type="term" value="C:cytosol"/>
    <property type="evidence" value="ECO:0007669"/>
    <property type="project" value="TreeGrafter"/>
</dbReference>
<protein>
    <recommendedName>
        <fullName evidence="7">Ribosomal RNA small subunit methyltransferase A</fullName>
        <ecNumber evidence="7">2.1.1.182</ecNumber>
    </recommendedName>
    <alternativeName>
        <fullName evidence="7">16S rRNA (adenine(1518)-N(6)/adenine(1519)-N(6))-dimethyltransferase</fullName>
    </alternativeName>
    <alternativeName>
        <fullName evidence="7">16S rRNA dimethyladenosine transferase</fullName>
    </alternativeName>
    <alternativeName>
        <fullName evidence="7">16S rRNA dimethylase</fullName>
    </alternativeName>
    <alternativeName>
        <fullName evidence="7">S-adenosylmethionine-6-N', N'-adenosyl(rRNA) dimethyltransferase</fullName>
    </alternativeName>
</protein>
<dbReference type="PANTHER" id="PTHR11727">
    <property type="entry name" value="DIMETHYLADENOSINE TRANSFERASE"/>
    <property type="match status" value="1"/>
</dbReference>
<dbReference type="EMBL" id="FNID01000053">
    <property type="protein sequence ID" value="SDO08598.1"/>
    <property type="molecule type" value="Genomic_DNA"/>
</dbReference>
<dbReference type="OrthoDB" id="9814755at2"/>
<dbReference type="EC" id="2.1.1.182" evidence="7"/>
<dbReference type="CDD" id="cd02440">
    <property type="entry name" value="AdoMet_MTases"/>
    <property type="match status" value="1"/>
</dbReference>
<evidence type="ECO:0000256" key="6">
    <source>
        <dbReference type="ARBA" id="ARBA00022884"/>
    </source>
</evidence>
<dbReference type="SMART" id="SM00650">
    <property type="entry name" value="rADc"/>
    <property type="match status" value="1"/>
</dbReference>
<dbReference type="PROSITE" id="PS01131">
    <property type="entry name" value="RRNA_A_DIMETH"/>
    <property type="match status" value="1"/>
</dbReference>
<feature type="domain" description="Ribosomal RNA adenine methylase transferase N-terminal" evidence="9">
    <location>
        <begin position="36"/>
        <end position="210"/>
    </location>
</feature>
<keyword evidence="11" id="KW-1185">Reference proteome</keyword>
<evidence type="ECO:0000313" key="11">
    <source>
        <dbReference type="Proteomes" id="UP000199182"/>
    </source>
</evidence>
<dbReference type="PANTHER" id="PTHR11727:SF7">
    <property type="entry name" value="DIMETHYLADENOSINE TRANSFERASE-RELATED"/>
    <property type="match status" value="1"/>
</dbReference>
<comment type="function">
    <text evidence="7">Specifically dimethylates two adjacent adenosines (A1518 and A1519) in the loop of a conserved hairpin near the 3'-end of 16S rRNA in the 30S particle. May play a critical role in biogenesis of 30S subunits.</text>
</comment>
<feature type="binding site" evidence="7 8">
    <location>
        <position position="29"/>
    </location>
    <ligand>
        <name>S-adenosyl-L-methionine</name>
        <dbReference type="ChEBI" id="CHEBI:59789"/>
    </ligand>
</feature>
<feature type="binding site" evidence="7 8">
    <location>
        <position position="76"/>
    </location>
    <ligand>
        <name>S-adenosyl-L-methionine</name>
        <dbReference type="ChEBI" id="CHEBI:59789"/>
    </ligand>
</feature>
<dbReference type="Gene3D" id="1.10.8.100">
    <property type="entry name" value="Ribosomal RNA adenine dimethylase-like, domain 2"/>
    <property type="match status" value="1"/>
</dbReference>
<evidence type="ECO:0000256" key="7">
    <source>
        <dbReference type="HAMAP-Rule" id="MF_00607"/>
    </source>
</evidence>
<dbReference type="AlphaFoldDB" id="A0A1H0GP14"/>